<name>A0A163CL50_9FLAO</name>
<dbReference type="RefSeq" id="WP_066310411.1">
    <property type="nucleotide sequence ID" value="NZ_LQRT01000002.1"/>
</dbReference>
<sequence length="361" mass="41296">MNRKLKQYTQLLSQSVLFWSVAMGLYSILRYYGIDEEDHFTVVTSYSGTLGILYSLLKLTSIGILIGALYTTIDFIFDAFAARRISLTNDVVIRTLFHFMTTIFVFTMVTDVFSDFNNTNVNTDSGWWAQNKSFWTAILYIVVASFVFSFIKMANEKFGKGTFLKLLLGKYKTPQEEKRIFMFLDLKDSTAIAENLGHYKYSEFIQDCFYDLNAVVPKFNAEIYQYVGDEVVLSWPYKKGLANNNCIDLFFAFQQKKQRKSEYYQNKYGVIPEFKAGLHGGKLMVTEVGVIKKEIAYHGDVINTSARIQGECNTYKVPFLISEKIMQDLKVSAHITSQFLGSVLLKGKQEKVGIHAINQIA</sequence>
<dbReference type="OrthoDB" id="9768499at2"/>
<dbReference type="SUPFAM" id="SSF55073">
    <property type="entry name" value="Nucleotide cyclase"/>
    <property type="match status" value="1"/>
</dbReference>
<dbReference type="PROSITE" id="PS50125">
    <property type="entry name" value="GUANYLATE_CYCLASE_2"/>
    <property type="match status" value="1"/>
</dbReference>
<dbReference type="GO" id="GO:0004016">
    <property type="term" value="F:adenylate cyclase activity"/>
    <property type="evidence" value="ECO:0007669"/>
    <property type="project" value="UniProtKB-ARBA"/>
</dbReference>
<dbReference type="Gene3D" id="3.30.70.1230">
    <property type="entry name" value="Nucleotide cyclase"/>
    <property type="match status" value="1"/>
</dbReference>
<feature type="transmembrane region" description="Helical" evidence="1">
    <location>
        <begin position="52"/>
        <end position="70"/>
    </location>
</feature>
<reference evidence="3 4" key="1">
    <citation type="submission" date="2016-01" db="EMBL/GenBank/DDBJ databases">
        <title>The draft genome sequence of Aquimarina sp. RZW4-3-2.</title>
        <authorList>
            <person name="Wang Y."/>
        </authorList>
    </citation>
    <scope>NUCLEOTIDE SEQUENCE [LARGE SCALE GENOMIC DNA]</scope>
    <source>
        <strain evidence="3 4">RZW4-3-2</strain>
    </source>
</reference>
<keyword evidence="1" id="KW-0812">Transmembrane</keyword>
<comment type="caution">
    <text evidence="3">The sequence shown here is derived from an EMBL/GenBank/DDBJ whole genome shotgun (WGS) entry which is preliminary data.</text>
</comment>
<accession>A0A163CL50</accession>
<dbReference type="GO" id="GO:0035556">
    <property type="term" value="P:intracellular signal transduction"/>
    <property type="evidence" value="ECO:0007669"/>
    <property type="project" value="InterPro"/>
</dbReference>
<evidence type="ECO:0000313" key="3">
    <source>
        <dbReference type="EMBL" id="KZS42526.1"/>
    </source>
</evidence>
<dbReference type="Pfam" id="PF00211">
    <property type="entry name" value="Guanylate_cyc"/>
    <property type="match status" value="1"/>
</dbReference>
<proteinExistence type="predicted"/>
<evidence type="ECO:0000313" key="4">
    <source>
        <dbReference type="Proteomes" id="UP000076715"/>
    </source>
</evidence>
<gene>
    <name evidence="3" type="ORF">AWE51_03535</name>
</gene>
<organism evidence="3 4">
    <name type="scientific">Aquimarina aggregata</name>
    <dbReference type="NCBI Taxonomy" id="1642818"/>
    <lineage>
        <taxon>Bacteria</taxon>
        <taxon>Pseudomonadati</taxon>
        <taxon>Bacteroidota</taxon>
        <taxon>Flavobacteriia</taxon>
        <taxon>Flavobacteriales</taxon>
        <taxon>Flavobacteriaceae</taxon>
        <taxon>Aquimarina</taxon>
    </lineage>
</organism>
<protein>
    <submittedName>
        <fullName evidence="3">Adenylate cyclase</fullName>
    </submittedName>
</protein>
<dbReference type="InterPro" id="IPR029787">
    <property type="entry name" value="Nucleotide_cyclase"/>
</dbReference>
<dbReference type="STRING" id="1642818.AWE51_03535"/>
<feature type="transmembrane region" description="Helical" evidence="1">
    <location>
        <begin position="133"/>
        <end position="151"/>
    </location>
</feature>
<keyword evidence="1" id="KW-0472">Membrane</keyword>
<keyword evidence="4" id="KW-1185">Reference proteome</keyword>
<dbReference type="Proteomes" id="UP000076715">
    <property type="component" value="Unassembled WGS sequence"/>
</dbReference>
<dbReference type="EMBL" id="LQRT01000002">
    <property type="protein sequence ID" value="KZS42526.1"/>
    <property type="molecule type" value="Genomic_DNA"/>
</dbReference>
<dbReference type="AlphaFoldDB" id="A0A163CL50"/>
<feature type="domain" description="Guanylate cyclase" evidence="2">
    <location>
        <begin position="180"/>
        <end position="309"/>
    </location>
</feature>
<evidence type="ECO:0000256" key="1">
    <source>
        <dbReference type="SAM" id="Phobius"/>
    </source>
</evidence>
<dbReference type="InterPro" id="IPR001054">
    <property type="entry name" value="A/G_cyclase"/>
</dbReference>
<dbReference type="CDD" id="cd07302">
    <property type="entry name" value="CHD"/>
    <property type="match status" value="1"/>
</dbReference>
<evidence type="ECO:0000259" key="2">
    <source>
        <dbReference type="PROSITE" id="PS50125"/>
    </source>
</evidence>
<feature type="transmembrane region" description="Helical" evidence="1">
    <location>
        <begin position="12"/>
        <end position="32"/>
    </location>
</feature>
<keyword evidence="1" id="KW-1133">Transmembrane helix</keyword>
<feature type="transmembrane region" description="Helical" evidence="1">
    <location>
        <begin position="91"/>
        <end position="113"/>
    </location>
</feature>
<dbReference type="GO" id="GO:0009190">
    <property type="term" value="P:cyclic nucleotide biosynthetic process"/>
    <property type="evidence" value="ECO:0007669"/>
    <property type="project" value="InterPro"/>
</dbReference>